<comment type="similarity">
    <text evidence="3">Belongs to the intermediate filament family.</text>
</comment>
<comment type="caution">
    <text evidence="7">The sequence shown here is derived from an EMBL/GenBank/DDBJ whole genome shotgun (WGS) entry which is preliminary data.</text>
</comment>
<dbReference type="SUPFAM" id="SSF64593">
    <property type="entry name" value="Intermediate filament protein, coiled coil region"/>
    <property type="match status" value="1"/>
</dbReference>
<protein>
    <recommendedName>
        <fullName evidence="6">IF rod domain-containing protein</fullName>
    </recommendedName>
</protein>
<dbReference type="AlphaFoldDB" id="A0AAD7T193"/>
<feature type="compositionally biased region" description="Basic and acidic residues" evidence="5">
    <location>
        <begin position="590"/>
        <end position="603"/>
    </location>
</feature>
<dbReference type="PANTHER" id="PTHR45652:SF11">
    <property type="entry name" value="NOTOCHORD GRANULAR SURFACE"/>
    <property type="match status" value="1"/>
</dbReference>
<keyword evidence="1" id="KW-0403">Intermediate filament</keyword>
<dbReference type="FunFam" id="1.20.5.1160:FF:000001">
    <property type="entry name" value="Keratin type II"/>
    <property type="match status" value="1"/>
</dbReference>
<name>A0AAD7T193_9TELE</name>
<evidence type="ECO:0000256" key="3">
    <source>
        <dbReference type="ARBA" id="ARBA00061646"/>
    </source>
</evidence>
<evidence type="ECO:0000313" key="8">
    <source>
        <dbReference type="Proteomes" id="UP001221898"/>
    </source>
</evidence>
<dbReference type="InterPro" id="IPR006821">
    <property type="entry name" value="Intermed_filament_DNA-bd"/>
</dbReference>
<feature type="domain" description="IF rod" evidence="6">
    <location>
        <begin position="159"/>
        <end position="456"/>
    </location>
</feature>
<dbReference type="InterPro" id="IPR050405">
    <property type="entry name" value="Intermediate_filament"/>
</dbReference>
<dbReference type="GO" id="GO:0005737">
    <property type="term" value="C:cytoplasm"/>
    <property type="evidence" value="ECO:0007669"/>
    <property type="project" value="TreeGrafter"/>
</dbReference>
<dbReference type="GO" id="GO:0045109">
    <property type="term" value="P:intermediate filament organization"/>
    <property type="evidence" value="ECO:0007669"/>
    <property type="project" value="TreeGrafter"/>
</dbReference>
<feature type="compositionally biased region" description="Acidic residues" evidence="5">
    <location>
        <begin position="565"/>
        <end position="578"/>
    </location>
</feature>
<dbReference type="SMART" id="SM01391">
    <property type="entry name" value="Filament"/>
    <property type="match status" value="1"/>
</dbReference>
<evidence type="ECO:0000256" key="5">
    <source>
        <dbReference type="SAM" id="MobiDB-lite"/>
    </source>
</evidence>
<dbReference type="GO" id="GO:0005200">
    <property type="term" value="F:structural constituent of cytoskeleton"/>
    <property type="evidence" value="ECO:0007669"/>
    <property type="project" value="TreeGrafter"/>
</dbReference>
<dbReference type="Proteomes" id="UP001221898">
    <property type="component" value="Unassembled WGS sequence"/>
</dbReference>
<reference evidence="7" key="1">
    <citation type="journal article" date="2023" name="Science">
        <title>Genome structures resolve the early diversification of teleost fishes.</title>
        <authorList>
            <person name="Parey E."/>
            <person name="Louis A."/>
            <person name="Montfort J."/>
            <person name="Bouchez O."/>
            <person name="Roques C."/>
            <person name="Iampietro C."/>
            <person name="Lluch J."/>
            <person name="Castinel A."/>
            <person name="Donnadieu C."/>
            <person name="Desvignes T."/>
            <person name="Floi Bucao C."/>
            <person name="Jouanno E."/>
            <person name="Wen M."/>
            <person name="Mejri S."/>
            <person name="Dirks R."/>
            <person name="Jansen H."/>
            <person name="Henkel C."/>
            <person name="Chen W.J."/>
            <person name="Zahm M."/>
            <person name="Cabau C."/>
            <person name="Klopp C."/>
            <person name="Thompson A.W."/>
            <person name="Robinson-Rechavi M."/>
            <person name="Braasch I."/>
            <person name="Lecointre G."/>
            <person name="Bobe J."/>
            <person name="Postlethwait J.H."/>
            <person name="Berthelot C."/>
            <person name="Roest Crollius H."/>
            <person name="Guiguen Y."/>
        </authorList>
    </citation>
    <scope>NUCLEOTIDE SEQUENCE</scope>
    <source>
        <strain evidence="7">NC1722</strain>
    </source>
</reference>
<dbReference type="Gene3D" id="1.20.5.1160">
    <property type="entry name" value="Vasodilator-stimulated phosphoprotein"/>
    <property type="match status" value="1"/>
</dbReference>
<evidence type="ECO:0000256" key="2">
    <source>
        <dbReference type="ARBA" id="ARBA00023054"/>
    </source>
</evidence>
<dbReference type="GO" id="GO:0005882">
    <property type="term" value="C:intermediate filament"/>
    <property type="evidence" value="ECO:0007669"/>
    <property type="project" value="UniProtKB-KW"/>
</dbReference>
<evidence type="ECO:0000256" key="1">
    <source>
        <dbReference type="ARBA" id="ARBA00022754"/>
    </source>
</evidence>
<dbReference type="InterPro" id="IPR039008">
    <property type="entry name" value="IF_rod_dom"/>
</dbReference>
<keyword evidence="2 4" id="KW-0175">Coiled coil</keyword>
<dbReference type="PROSITE" id="PS51842">
    <property type="entry name" value="IF_ROD_2"/>
    <property type="match status" value="1"/>
</dbReference>
<dbReference type="Pfam" id="PF04732">
    <property type="entry name" value="Filament_head"/>
    <property type="match status" value="1"/>
</dbReference>
<sequence length="619" mass="68450">MSRSPERISSYRRHFEPVFASSYHVRVSSPSPTRRDARHRSASYGRSAAVAAAPCVGRRTASITSRSRGMVSMSMGAICYAGPGGALDLDAAAAENQEFITTRSGERREMIVLNDRLAAYIEKARPFTLHRGPLPAVSECAFWQRRRSSASLALTWASSILEHVRTLEHQNKLLETEIQAMQDRYVKPSGLRMLYEDQLREMKRVVDQLRRERDMAAGAKDAVAVQLDVLRVKFEDAMALRRMAELEIEAFRPDVDAATSARIALEKQLENMEGEIAFLLRVHKEEIEALMKQIYAASTKAEAAFGVPDLATALKQVQAHYDCIAAKNLQEMDAWYKAKFEDLNNASTKHVEMVRRMREEIASIKKEIQSKQYELESLRNRNEVLEAQIREAQQKYKKGEENLQAKIDNLQLQLKSIKERIALHLREYQELLNIKMSLEIEITTYRKLIEGEDLRLAGMVKSMSLIISSSSMNALSAGMGIAVGVSTGKGKAVKVAEAKVEAKAEAKAVAPDEGKAASLVEAEAVSLVEAEAVSLVEAEAVSLGEGEEMAAGLGAGTEGAAAEEGPAEAGEDDDQGEEMTERTTVVIRTVKAEDDTMHSDTQERTIIISGAPEDTDEEE</sequence>
<accession>A0AAD7T193</accession>
<dbReference type="EMBL" id="JAINUG010000022">
    <property type="protein sequence ID" value="KAJ8411501.1"/>
    <property type="molecule type" value="Genomic_DNA"/>
</dbReference>
<gene>
    <name evidence="7" type="ORF">AAFF_G00163090</name>
</gene>
<dbReference type="Pfam" id="PF00038">
    <property type="entry name" value="Filament"/>
    <property type="match status" value="1"/>
</dbReference>
<feature type="region of interest" description="Disordered" evidence="5">
    <location>
        <begin position="555"/>
        <end position="619"/>
    </location>
</feature>
<evidence type="ECO:0000313" key="7">
    <source>
        <dbReference type="EMBL" id="KAJ8411501.1"/>
    </source>
</evidence>
<dbReference type="Gene3D" id="1.20.5.500">
    <property type="entry name" value="Single helix bin"/>
    <property type="match status" value="1"/>
</dbReference>
<dbReference type="FunFam" id="1.20.5.500:FF:000001">
    <property type="entry name" value="Type II keratin 23"/>
    <property type="match status" value="1"/>
</dbReference>
<feature type="compositionally biased region" description="Low complexity" evidence="5">
    <location>
        <begin position="555"/>
        <end position="564"/>
    </location>
</feature>
<feature type="coiled-coil region" evidence="4">
    <location>
        <begin position="354"/>
        <end position="434"/>
    </location>
</feature>
<feature type="coiled-coil region" evidence="4">
    <location>
        <begin position="255"/>
        <end position="282"/>
    </location>
</feature>
<proteinExistence type="inferred from homology"/>
<feature type="coiled-coil region" evidence="4">
    <location>
        <begin position="164"/>
        <end position="219"/>
    </location>
</feature>
<organism evidence="7 8">
    <name type="scientific">Aldrovandia affinis</name>
    <dbReference type="NCBI Taxonomy" id="143900"/>
    <lineage>
        <taxon>Eukaryota</taxon>
        <taxon>Metazoa</taxon>
        <taxon>Chordata</taxon>
        <taxon>Craniata</taxon>
        <taxon>Vertebrata</taxon>
        <taxon>Euteleostomi</taxon>
        <taxon>Actinopterygii</taxon>
        <taxon>Neopterygii</taxon>
        <taxon>Teleostei</taxon>
        <taxon>Notacanthiformes</taxon>
        <taxon>Halosauridae</taxon>
        <taxon>Aldrovandia</taxon>
    </lineage>
</organism>
<keyword evidence="8" id="KW-1185">Reference proteome</keyword>
<evidence type="ECO:0000259" key="6">
    <source>
        <dbReference type="PROSITE" id="PS51842"/>
    </source>
</evidence>
<dbReference type="Gene3D" id="1.20.5.170">
    <property type="match status" value="1"/>
</dbReference>
<evidence type="ECO:0000256" key="4">
    <source>
        <dbReference type="SAM" id="Coils"/>
    </source>
</evidence>
<dbReference type="PANTHER" id="PTHR45652">
    <property type="entry name" value="GLIAL FIBRILLARY ACIDIC PROTEIN"/>
    <property type="match status" value="1"/>
</dbReference>